<dbReference type="RefSeq" id="WP_347937712.1">
    <property type="nucleotide sequence ID" value="NZ_JBDXMI010000001.1"/>
</dbReference>
<dbReference type="InterPro" id="IPR011010">
    <property type="entry name" value="DNA_brk_join_enz"/>
</dbReference>
<protein>
    <submittedName>
        <fullName evidence="4">Tyrosine-type recombinase/integrase</fullName>
    </submittedName>
</protein>
<dbReference type="Gene3D" id="1.10.443.10">
    <property type="entry name" value="Intergrase catalytic core"/>
    <property type="match status" value="1"/>
</dbReference>
<dbReference type="InterPro" id="IPR002104">
    <property type="entry name" value="Integrase_catalytic"/>
</dbReference>
<keyword evidence="1" id="KW-0238">DNA-binding</keyword>
<evidence type="ECO:0000313" key="5">
    <source>
        <dbReference type="Proteomes" id="UP001462502"/>
    </source>
</evidence>
<evidence type="ECO:0000256" key="2">
    <source>
        <dbReference type="ARBA" id="ARBA00023172"/>
    </source>
</evidence>
<dbReference type="Proteomes" id="UP001462502">
    <property type="component" value="Unassembled WGS sequence"/>
</dbReference>
<name>A0ABV0IN77_9NEIS</name>
<dbReference type="PROSITE" id="PS51898">
    <property type="entry name" value="TYR_RECOMBINASE"/>
    <property type="match status" value="1"/>
</dbReference>
<dbReference type="InterPro" id="IPR010998">
    <property type="entry name" value="Integrase_recombinase_N"/>
</dbReference>
<organism evidence="4 5">
    <name type="scientific">Chromobacterium phragmitis</name>
    <dbReference type="NCBI Taxonomy" id="2202141"/>
    <lineage>
        <taxon>Bacteria</taxon>
        <taxon>Pseudomonadati</taxon>
        <taxon>Pseudomonadota</taxon>
        <taxon>Betaproteobacteria</taxon>
        <taxon>Neisseriales</taxon>
        <taxon>Chromobacteriaceae</taxon>
        <taxon>Chromobacterium</taxon>
    </lineage>
</organism>
<dbReference type="SUPFAM" id="SSF56349">
    <property type="entry name" value="DNA breaking-rejoining enzymes"/>
    <property type="match status" value="1"/>
</dbReference>
<evidence type="ECO:0000313" key="4">
    <source>
        <dbReference type="EMBL" id="MEO9382738.1"/>
    </source>
</evidence>
<accession>A0ABV0IN77</accession>
<reference evidence="4 5" key="1">
    <citation type="submission" date="2024-05" db="EMBL/GenBank/DDBJ databases">
        <authorList>
            <person name="De Oliveira J.P."/>
            <person name="Noriler S.A."/>
            <person name="De Oliveira A.G."/>
            <person name="Sipoli D.S."/>
        </authorList>
    </citation>
    <scope>NUCLEOTIDE SEQUENCE [LARGE SCALE GENOMIC DNA]</scope>
    <source>
        <strain evidence="4 5">LABIM192</strain>
    </source>
</reference>
<dbReference type="EMBL" id="JBDXMI010000001">
    <property type="protein sequence ID" value="MEO9382738.1"/>
    <property type="molecule type" value="Genomic_DNA"/>
</dbReference>
<feature type="domain" description="Tyr recombinase" evidence="3">
    <location>
        <begin position="165"/>
        <end position="351"/>
    </location>
</feature>
<gene>
    <name evidence="4" type="ORF">ABI908_01235</name>
</gene>
<evidence type="ECO:0000259" key="3">
    <source>
        <dbReference type="PROSITE" id="PS51898"/>
    </source>
</evidence>
<comment type="caution">
    <text evidence="4">The sequence shown here is derived from an EMBL/GenBank/DDBJ whole genome shotgun (WGS) entry which is preliminary data.</text>
</comment>
<dbReference type="InterPro" id="IPR013762">
    <property type="entry name" value="Integrase-like_cat_sf"/>
</dbReference>
<proteinExistence type="predicted"/>
<keyword evidence="5" id="KW-1185">Reference proteome</keyword>
<evidence type="ECO:0000256" key="1">
    <source>
        <dbReference type="ARBA" id="ARBA00023125"/>
    </source>
</evidence>
<dbReference type="Pfam" id="PF00589">
    <property type="entry name" value="Phage_integrase"/>
    <property type="match status" value="1"/>
</dbReference>
<sequence>MGRKPTVNLNLPKGMRRRRRGDRVYYYLDTGERPRRELALGSDYPLAVKKWAELQLEKVPRNARPTFCDAATRYLAEVVPTKAPKTQDENNRQMNTLLAFFGNPPAPLDDIWPVHIQQFLEWRKDVPVAANREKSLFSHVWNMARVWGYTNQPNPCAGVRGASESGRDVYVEDEVFHAVQEGAPAPLRFMMSLMYLTGQRPADVMKFQETDLVTNSGMRELVLRQNKTSKKLRLQVVGELMVVLEMMAIWKESRPHQSSYLLVNEQGRRLSRTSLVRWFRDARLAAREKRPDLDEEIAQFQLRDLRAKAGTDKADAAGDVRQAQRQLGHSSVAMTETYLRNRKGDKITPTR</sequence>
<keyword evidence="2" id="KW-0233">DNA recombination</keyword>
<dbReference type="Gene3D" id="1.10.150.130">
    <property type="match status" value="1"/>
</dbReference>